<evidence type="ECO:0000313" key="3">
    <source>
        <dbReference type="Proteomes" id="UP000643405"/>
    </source>
</evidence>
<organism evidence="2 3">
    <name type="scientific">Oryzicola mucosus</name>
    <dbReference type="NCBI Taxonomy" id="2767425"/>
    <lineage>
        <taxon>Bacteria</taxon>
        <taxon>Pseudomonadati</taxon>
        <taxon>Pseudomonadota</taxon>
        <taxon>Alphaproteobacteria</taxon>
        <taxon>Hyphomicrobiales</taxon>
        <taxon>Phyllobacteriaceae</taxon>
        <taxon>Oryzicola</taxon>
    </lineage>
</organism>
<proteinExistence type="predicted"/>
<dbReference type="AlphaFoldDB" id="A0A8J6PUH4"/>
<name>A0A8J6PUH4_9HYPH</name>
<keyword evidence="3" id="KW-1185">Reference proteome</keyword>
<protein>
    <submittedName>
        <fullName evidence="2">Uncharacterized protein</fullName>
    </submittedName>
</protein>
<comment type="caution">
    <text evidence="2">The sequence shown here is derived from an EMBL/GenBank/DDBJ whole genome shotgun (WGS) entry which is preliminary data.</text>
</comment>
<evidence type="ECO:0000313" key="2">
    <source>
        <dbReference type="EMBL" id="MBD0415904.1"/>
    </source>
</evidence>
<sequence>MRLTLDGLLSALRGKAHALADDVQTQRRRPRPKFWADGSSIWERSPTQRNLPESFDDFGDE</sequence>
<dbReference type="Proteomes" id="UP000643405">
    <property type="component" value="Unassembled WGS sequence"/>
</dbReference>
<feature type="region of interest" description="Disordered" evidence="1">
    <location>
        <begin position="19"/>
        <end position="40"/>
    </location>
</feature>
<reference evidence="2" key="1">
    <citation type="submission" date="2020-09" db="EMBL/GenBank/DDBJ databases">
        <title>Genome seq and assembly of Tianweitania sp.</title>
        <authorList>
            <person name="Chhetri G."/>
        </authorList>
    </citation>
    <scope>NUCLEOTIDE SEQUENCE</scope>
    <source>
        <strain evidence="2">Rool2</strain>
    </source>
</reference>
<accession>A0A8J6PUH4</accession>
<dbReference type="EMBL" id="JACVVX010000004">
    <property type="protein sequence ID" value="MBD0415904.1"/>
    <property type="molecule type" value="Genomic_DNA"/>
</dbReference>
<dbReference type="RefSeq" id="WP_188165330.1">
    <property type="nucleotide sequence ID" value="NZ_JACVVX010000004.1"/>
</dbReference>
<evidence type="ECO:0000256" key="1">
    <source>
        <dbReference type="SAM" id="MobiDB-lite"/>
    </source>
</evidence>
<gene>
    <name evidence="2" type="ORF">ICI42_14680</name>
</gene>